<dbReference type="PANTHER" id="PTHR35561:SF1">
    <property type="entry name" value="RNA 2',3'-CYCLIC PHOSPHODIESTERASE"/>
    <property type="match status" value="1"/>
</dbReference>
<dbReference type="OrthoDB" id="7061261at2"/>
<gene>
    <name evidence="3" type="ORF">GEAM_0333</name>
</gene>
<comment type="caution">
    <text evidence="3">The sequence shown here is derived from an EMBL/GenBank/DDBJ whole genome shotgun (WGS) entry which is preliminary data.</text>
</comment>
<evidence type="ECO:0000256" key="1">
    <source>
        <dbReference type="ARBA" id="ARBA00022801"/>
    </source>
</evidence>
<evidence type="ECO:0000313" key="4">
    <source>
        <dbReference type="Proteomes" id="UP000028640"/>
    </source>
</evidence>
<dbReference type="EC" id="3.1.4.58" evidence="2"/>
<keyword evidence="4" id="KW-1185">Reference proteome</keyword>
<accession>A0A085GNS3</accession>
<dbReference type="NCBIfam" id="TIGR02258">
    <property type="entry name" value="2_5_ligase"/>
    <property type="match status" value="1"/>
</dbReference>
<dbReference type="EMBL" id="JMPJ01000018">
    <property type="protein sequence ID" value="KFC85368.1"/>
    <property type="molecule type" value="Genomic_DNA"/>
</dbReference>
<protein>
    <recommendedName>
        <fullName evidence="2">RNA 2',3'-cyclic phosphodiesterase</fullName>
        <shortName evidence="2">RNA 2',3'-CPDase</shortName>
        <ecNumber evidence="2">3.1.4.58</ecNumber>
    </recommendedName>
</protein>
<dbReference type="GO" id="GO:0016874">
    <property type="term" value="F:ligase activity"/>
    <property type="evidence" value="ECO:0007669"/>
    <property type="project" value="UniProtKB-KW"/>
</dbReference>
<dbReference type="InterPro" id="IPR004175">
    <property type="entry name" value="RNA_CPDase"/>
</dbReference>
<dbReference type="GeneID" id="78382988"/>
<dbReference type="GO" id="GO:0008664">
    <property type="term" value="F:RNA 2',3'-cyclic 3'-phosphodiesterase activity"/>
    <property type="evidence" value="ECO:0007669"/>
    <property type="project" value="UniProtKB-EC"/>
</dbReference>
<dbReference type="HAMAP" id="MF_01940">
    <property type="entry name" value="RNA_CPDase"/>
    <property type="match status" value="1"/>
</dbReference>
<dbReference type="RefSeq" id="WP_034787387.1">
    <property type="nucleotide sequence ID" value="NZ_JMPJ01000018.1"/>
</dbReference>
<reference evidence="3 4" key="1">
    <citation type="submission" date="2014-05" db="EMBL/GenBank/DDBJ databases">
        <title>ATOL: Assembling a taxonomically balanced genome-scale reconstruction of the evolutionary history of the Enterobacteriaceae.</title>
        <authorList>
            <person name="Plunkett G.III."/>
            <person name="Neeno-Eckwall E.C."/>
            <person name="Glasner J.D."/>
            <person name="Perna N.T."/>
        </authorList>
    </citation>
    <scope>NUCLEOTIDE SEQUENCE [LARGE SCALE GENOMIC DNA]</scope>
    <source>
        <strain evidence="3 4">ATCC 33852</strain>
    </source>
</reference>
<comment type="function">
    <text evidence="2">Hydrolyzes RNA 2',3'-cyclic phosphodiester to an RNA 2'-phosphomonoester.</text>
</comment>
<comment type="similarity">
    <text evidence="2">Belongs to the 2H phosphoesterase superfamily. ThpR family.</text>
</comment>
<dbReference type="SUPFAM" id="SSF55144">
    <property type="entry name" value="LigT-like"/>
    <property type="match status" value="1"/>
</dbReference>
<name>A0A085GNS3_EWIA3</name>
<dbReference type="InterPro" id="IPR009097">
    <property type="entry name" value="Cyclic_Pdiesterase"/>
</dbReference>
<evidence type="ECO:0000256" key="2">
    <source>
        <dbReference type="HAMAP-Rule" id="MF_01940"/>
    </source>
</evidence>
<proteinExistence type="inferred from homology"/>
<keyword evidence="1 2" id="KW-0378">Hydrolase</keyword>
<dbReference type="AlphaFoldDB" id="A0A085GNS3"/>
<dbReference type="Pfam" id="PF13563">
    <property type="entry name" value="2_5_RNA_ligase2"/>
    <property type="match status" value="1"/>
</dbReference>
<dbReference type="STRING" id="910964.GEAM_0333"/>
<feature type="active site" description="Proton acceptor" evidence="2">
    <location>
        <position position="125"/>
    </location>
</feature>
<comment type="catalytic activity">
    <reaction evidence="2">
        <text>a 3'-end 2',3'-cyclophospho-ribonucleotide-RNA + H2O = a 3'-end 2'-phospho-ribonucleotide-RNA + H(+)</text>
        <dbReference type="Rhea" id="RHEA:11828"/>
        <dbReference type="Rhea" id="RHEA-COMP:10464"/>
        <dbReference type="Rhea" id="RHEA-COMP:17353"/>
        <dbReference type="ChEBI" id="CHEBI:15377"/>
        <dbReference type="ChEBI" id="CHEBI:15378"/>
        <dbReference type="ChEBI" id="CHEBI:83064"/>
        <dbReference type="ChEBI" id="CHEBI:173113"/>
        <dbReference type="EC" id="3.1.4.58"/>
    </reaction>
</comment>
<dbReference type="GO" id="GO:0004113">
    <property type="term" value="F:2',3'-cyclic-nucleotide 3'-phosphodiesterase activity"/>
    <property type="evidence" value="ECO:0007669"/>
    <property type="project" value="InterPro"/>
</dbReference>
<comment type="caution">
    <text evidence="2">Lacks conserved residue(s) required for the propagation of feature annotation.</text>
</comment>
<feature type="short sequence motif" description="HXTX 1" evidence="2">
    <location>
        <begin position="43"/>
        <end position="46"/>
    </location>
</feature>
<sequence>MSAQRRLFFALSLPPKLQKQVIKWRADNFPAETGRPLTAANLHITLAFLGEVSEQKEAALRGVAGRIDAKAFSVQIDDAGHWPGAGVVWLGTRRAPRALLQLAEVLRSHAARNGCYQSALPFHPHISLFRAATRPVAIPPATPNWTLDATEFGLYQSIYESGRTRYSLLQSWPLSPAAPND</sequence>
<dbReference type="NCBIfam" id="NF011704">
    <property type="entry name" value="PRK15124.1"/>
    <property type="match status" value="1"/>
</dbReference>
<dbReference type="PANTHER" id="PTHR35561">
    <property type="entry name" value="RNA 2',3'-CYCLIC PHOSPHODIESTERASE"/>
    <property type="match status" value="1"/>
</dbReference>
<evidence type="ECO:0000313" key="3">
    <source>
        <dbReference type="EMBL" id="KFC85368.1"/>
    </source>
</evidence>
<dbReference type="Gene3D" id="3.90.1140.10">
    <property type="entry name" value="Cyclic phosphodiesterase"/>
    <property type="match status" value="1"/>
</dbReference>
<dbReference type="Proteomes" id="UP000028640">
    <property type="component" value="Unassembled WGS sequence"/>
</dbReference>
<keyword evidence="3" id="KW-0436">Ligase</keyword>
<organism evidence="3 4">
    <name type="scientific">Ewingella americana (strain ATCC 33852 / DSM 4580 / CCUG 14506 / JCM 5911 / LMG 7869 / NCTC 12157 / CDC 1468-78)</name>
    <dbReference type="NCBI Taxonomy" id="910964"/>
    <lineage>
        <taxon>Bacteria</taxon>
        <taxon>Pseudomonadati</taxon>
        <taxon>Pseudomonadota</taxon>
        <taxon>Gammaproteobacteria</taxon>
        <taxon>Enterobacterales</taxon>
        <taxon>Yersiniaceae</taxon>
        <taxon>Ewingella</taxon>
    </lineage>
</organism>
<dbReference type="eggNOG" id="COG1514">
    <property type="taxonomic scope" value="Bacteria"/>
</dbReference>
<feature type="active site" description="Proton donor" evidence="2">
    <location>
        <position position="43"/>
    </location>
</feature>